<dbReference type="PROSITE" id="PS51462">
    <property type="entry name" value="NUDIX"/>
    <property type="match status" value="1"/>
</dbReference>
<comment type="caution">
    <text evidence="6">The sequence shown here is derived from an EMBL/GenBank/DDBJ whole genome shotgun (WGS) entry which is preliminary data.</text>
</comment>
<feature type="domain" description="Nudix hydrolase" evidence="5">
    <location>
        <begin position="206"/>
        <end position="342"/>
    </location>
</feature>
<dbReference type="PROSITE" id="PS00893">
    <property type="entry name" value="NUDIX_BOX"/>
    <property type="match status" value="1"/>
</dbReference>
<keyword evidence="7" id="KW-1185">Reference proteome</keyword>
<accession>A0A6L6Q8S0</accession>
<dbReference type="GO" id="GO:0016779">
    <property type="term" value="F:nucleotidyltransferase activity"/>
    <property type="evidence" value="ECO:0007669"/>
    <property type="project" value="UniProtKB-KW"/>
</dbReference>
<dbReference type="PANTHER" id="PTHR21342">
    <property type="entry name" value="PHOSPHOPANTETHEINE ADENYLYLTRANSFERASE"/>
    <property type="match status" value="1"/>
</dbReference>
<evidence type="ECO:0000313" key="6">
    <source>
        <dbReference type="EMBL" id="MTW05612.1"/>
    </source>
</evidence>
<organism evidence="6 7">
    <name type="scientific">Pseudoduganella ginsengisoli</name>
    <dbReference type="NCBI Taxonomy" id="1462440"/>
    <lineage>
        <taxon>Bacteria</taxon>
        <taxon>Pseudomonadati</taxon>
        <taxon>Pseudomonadota</taxon>
        <taxon>Betaproteobacteria</taxon>
        <taxon>Burkholderiales</taxon>
        <taxon>Oxalobacteraceae</taxon>
        <taxon>Telluria group</taxon>
        <taxon>Pseudoduganella</taxon>
    </lineage>
</organism>
<dbReference type="InterPro" id="IPR000086">
    <property type="entry name" value="NUDIX_hydrolase_dom"/>
</dbReference>
<dbReference type="GO" id="GO:0016787">
    <property type="term" value="F:hydrolase activity"/>
    <property type="evidence" value="ECO:0007669"/>
    <property type="project" value="UniProtKB-KW"/>
</dbReference>
<protein>
    <submittedName>
        <fullName evidence="6">NUDIX domain-containing protein</fullName>
    </submittedName>
</protein>
<reference evidence="6 7" key="1">
    <citation type="submission" date="2019-11" db="EMBL/GenBank/DDBJ databases">
        <title>Type strains purchased from KCTC, JCM and DSMZ.</title>
        <authorList>
            <person name="Lu H."/>
        </authorList>
    </citation>
    <scope>NUCLEOTIDE SEQUENCE [LARGE SCALE GENOMIC DNA]</scope>
    <source>
        <strain evidence="6 7">KCTC 42409</strain>
    </source>
</reference>
<dbReference type="InterPro" id="IPR015797">
    <property type="entry name" value="NUDIX_hydrolase-like_dom_sf"/>
</dbReference>
<evidence type="ECO:0000256" key="4">
    <source>
        <dbReference type="ARBA" id="ARBA00022801"/>
    </source>
</evidence>
<dbReference type="AlphaFoldDB" id="A0A6L6Q8S0"/>
<dbReference type="RefSeq" id="WP_155441960.1">
    <property type="nucleotide sequence ID" value="NZ_WNLA01000027.1"/>
</dbReference>
<dbReference type="Pfam" id="PF00293">
    <property type="entry name" value="NUDIX"/>
    <property type="match status" value="1"/>
</dbReference>
<dbReference type="Pfam" id="PF01467">
    <property type="entry name" value="CTP_transf_like"/>
    <property type="match status" value="1"/>
</dbReference>
<dbReference type="CDD" id="cd18873">
    <property type="entry name" value="NUDIX_NadM_like"/>
    <property type="match status" value="1"/>
</dbReference>
<keyword evidence="2" id="KW-0808">Transferase</keyword>
<dbReference type="InterPro" id="IPR020084">
    <property type="entry name" value="NUDIX_hydrolase_CS"/>
</dbReference>
<sequence length="349" mass="38461">MTTAPLPIKLAVVIGRFQPWHNGHAGLLRQALASAPRVAVVIGSAHRARSAKNPFTFDERVTMISTSLPDAERARVSFIAVRDYFDDDRWSAHVQQAVEALVDEGAEIALVGHFKDDSSYYLNHFPQWQLVEAPREGLTDATALRRVLFEAGHSGPALDALAGEVPPAVLQYLKAWSLLPYCAQLAEEHAVIAQTIAAWACTPYPSIFTTVDAVVQTAGHVLLIRRGAAPGKGLWALPGGYLEPRERLLQGALRELTEETGLPLLPSTLEEALAGVRVFGHPDRSQRGRTITHAHHFDLRLDHLPEVKGADDAAEAKWVPIAQLKDMEDQLYDDHFHILDTFLHMTGDR</sequence>
<dbReference type="NCBIfam" id="TIGR00125">
    <property type="entry name" value="cyt_tran_rel"/>
    <property type="match status" value="1"/>
</dbReference>
<dbReference type="EMBL" id="WNLA01000027">
    <property type="protein sequence ID" value="MTW05612.1"/>
    <property type="molecule type" value="Genomic_DNA"/>
</dbReference>
<evidence type="ECO:0000313" key="7">
    <source>
        <dbReference type="Proteomes" id="UP000484015"/>
    </source>
</evidence>
<dbReference type="SUPFAM" id="SSF55811">
    <property type="entry name" value="Nudix"/>
    <property type="match status" value="1"/>
</dbReference>
<dbReference type="Gene3D" id="3.40.50.620">
    <property type="entry name" value="HUPs"/>
    <property type="match status" value="1"/>
</dbReference>
<dbReference type="Proteomes" id="UP000484015">
    <property type="component" value="Unassembled WGS sequence"/>
</dbReference>
<evidence type="ECO:0000256" key="1">
    <source>
        <dbReference type="ARBA" id="ARBA00001946"/>
    </source>
</evidence>
<keyword evidence="3" id="KW-0548">Nucleotidyltransferase</keyword>
<evidence type="ECO:0000256" key="3">
    <source>
        <dbReference type="ARBA" id="ARBA00022695"/>
    </source>
</evidence>
<keyword evidence="4" id="KW-0378">Hydrolase</keyword>
<evidence type="ECO:0000259" key="5">
    <source>
        <dbReference type="PROSITE" id="PS51462"/>
    </source>
</evidence>
<name>A0A6L6Q8S0_9BURK</name>
<dbReference type="OrthoDB" id="542521at2"/>
<dbReference type="Gene3D" id="3.90.79.10">
    <property type="entry name" value="Nucleoside Triphosphate Pyrophosphohydrolase"/>
    <property type="match status" value="1"/>
</dbReference>
<dbReference type="InterPro" id="IPR014729">
    <property type="entry name" value="Rossmann-like_a/b/a_fold"/>
</dbReference>
<comment type="cofactor">
    <cofactor evidence="1">
        <name>Mg(2+)</name>
        <dbReference type="ChEBI" id="CHEBI:18420"/>
    </cofactor>
</comment>
<proteinExistence type="predicted"/>
<gene>
    <name evidence="6" type="ORF">GM668_26395</name>
</gene>
<dbReference type="SUPFAM" id="SSF52374">
    <property type="entry name" value="Nucleotidylyl transferase"/>
    <property type="match status" value="1"/>
</dbReference>
<dbReference type="PANTHER" id="PTHR21342:SF0">
    <property type="entry name" value="BIFUNCTIONAL NMN ADENYLYLTRANSFERASE_NUDIX HYDROLASE"/>
    <property type="match status" value="1"/>
</dbReference>
<dbReference type="InterPro" id="IPR004821">
    <property type="entry name" value="Cyt_trans-like"/>
</dbReference>
<evidence type="ECO:0000256" key="2">
    <source>
        <dbReference type="ARBA" id="ARBA00022679"/>
    </source>
</evidence>